<dbReference type="InterPro" id="IPR027410">
    <property type="entry name" value="TCP-1-like_intermed_sf"/>
</dbReference>
<dbReference type="Gene3D" id="3.30.260.10">
    <property type="entry name" value="TCP-1-like chaperonin intermediate domain"/>
    <property type="match status" value="1"/>
</dbReference>
<dbReference type="Proteomes" id="UP000006038">
    <property type="component" value="Unassembled WGS sequence"/>
</dbReference>
<protein>
    <submittedName>
        <fullName evidence="1">Uncharacterized protein</fullName>
    </submittedName>
</protein>
<dbReference type="Gramene" id="OB02G20040.1">
    <property type="protein sequence ID" value="OB02G20040.1"/>
    <property type="gene ID" value="OB02G20040"/>
</dbReference>
<dbReference type="eggNOG" id="KOG0356">
    <property type="taxonomic scope" value="Eukaryota"/>
</dbReference>
<reference evidence="1" key="1">
    <citation type="submission" date="2013-04" db="UniProtKB">
        <authorList>
            <consortium name="EnsemblPlants"/>
        </authorList>
    </citation>
    <scope>IDENTIFICATION</scope>
</reference>
<evidence type="ECO:0000313" key="2">
    <source>
        <dbReference type="Proteomes" id="UP000006038"/>
    </source>
</evidence>
<proteinExistence type="predicted"/>
<dbReference type="AlphaFoldDB" id="J3LBI7"/>
<dbReference type="SUPFAM" id="SSF54849">
    <property type="entry name" value="GroEL-intermediate domain like"/>
    <property type="match status" value="1"/>
</dbReference>
<evidence type="ECO:0000313" key="1">
    <source>
        <dbReference type="EnsemblPlants" id="OB02G20040.1"/>
    </source>
</evidence>
<dbReference type="HOGENOM" id="CLU_2691671_0_0_1"/>
<sequence length="74" mass="7886">MNLDDIFEQKNDVAKAVLEELEKPLPLSLPLLASGNDELIGSMIADAIDKVGPDGVLSIDSSSFEITVDVEEGN</sequence>
<dbReference type="EnsemblPlants" id="OB02G20040.1">
    <property type="protein sequence ID" value="OB02G20040.1"/>
    <property type="gene ID" value="OB02G20040"/>
</dbReference>
<organism evidence="1">
    <name type="scientific">Oryza brachyantha</name>
    <name type="common">malo sina</name>
    <dbReference type="NCBI Taxonomy" id="4533"/>
    <lineage>
        <taxon>Eukaryota</taxon>
        <taxon>Viridiplantae</taxon>
        <taxon>Streptophyta</taxon>
        <taxon>Embryophyta</taxon>
        <taxon>Tracheophyta</taxon>
        <taxon>Spermatophyta</taxon>
        <taxon>Magnoliopsida</taxon>
        <taxon>Liliopsida</taxon>
        <taxon>Poales</taxon>
        <taxon>Poaceae</taxon>
        <taxon>BOP clade</taxon>
        <taxon>Oryzoideae</taxon>
        <taxon>Oryzeae</taxon>
        <taxon>Oryzinae</taxon>
        <taxon>Oryza</taxon>
    </lineage>
</organism>
<dbReference type="STRING" id="4533.J3LBI7"/>
<keyword evidence="2" id="KW-1185">Reference proteome</keyword>
<accession>J3LBI7</accession>
<name>J3LBI7_ORYBR</name>